<evidence type="ECO:0000256" key="6">
    <source>
        <dbReference type="ARBA" id="ARBA00022764"/>
    </source>
</evidence>
<dbReference type="GO" id="GO:0042597">
    <property type="term" value="C:periplasmic space"/>
    <property type="evidence" value="ECO:0007669"/>
    <property type="project" value="UniProtKB-SubCell"/>
</dbReference>
<evidence type="ECO:0000256" key="5">
    <source>
        <dbReference type="ARBA" id="ARBA00022729"/>
    </source>
</evidence>
<dbReference type="GeneID" id="92934194"/>
<organism evidence="9 10">
    <name type="scientific">Bordetella avium (strain 197N)</name>
    <dbReference type="NCBI Taxonomy" id="360910"/>
    <lineage>
        <taxon>Bacteria</taxon>
        <taxon>Pseudomonadati</taxon>
        <taxon>Pseudomonadota</taxon>
        <taxon>Betaproteobacteria</taxon>
        <taxon>Burkholderiales</taxon>
        <taxon>Alcaligenaceae</taxon>
        <taxon>Bordetella</taxon>
    </lineage>
</organism>
<dbReference type="RefSeq" id="WP_012418267.1">
    <property type="nucleotide sequence ID" value="NC_010645.1"/>
</dbReference>
<evidence type="ECO:0000256" key="7">
    <source>
        <dbReference type="ARBA" id="ARBA00022841"/>
    </source>
</evidence>
<dbReference type="EMBL" id="AM167904">
    <property type="protein sequence ID" value="CAJ50235.1"/>
    <property type="molecule type" value="Genomic_DNA"/>
</dbReference>
<proteinExistence type="inferred from homology"/>
<comment type="subcellular location">
    <subcellularLocation>
        <location evidence="1">Periplasm</location>
    </subcellularLocation>
</comment>
<name>Q2KWS0_BORA1</name>
<protein>
    <recommendedName>
        <fullName evidence="4">Alginate biosynthesis protein AlgF</fullName>
    </recommendedName>
</protein>
<dbReference type="HOGENOM" id="CLU_090244_0_0_4"/>
<feature type="signal peptide" evidence="8">
    <location>
        <begin position="1"/>
        <end position="22"/>
    </location>
</feature>
<reference evidence="9 10" key="1">
    <citation type="journal article" date="2006" name="J. Bacteriol.">
        <title>Comparison of the genome sequence of the poultry pathogen Bordetella avium with those of B. bronchiseptica, B. pertussis, and B. parapertussis reveals extensive diversity in surface structures associated with host interaction.</title>
        <authorList>
            <person name="Sebaihia M."/>
            <person name="Preston A."/>
            <person name="Maskell D.J."/>
            <person name="Kuzmiak H."/>
            <person name="Connell T.D."/>
            <person name="King N.D."/>
            <person name="Orndorff P.E."/>
            <person name="Miyamoto D.M."/>
            <person name="Thomson N.R."/>
            <person name="Harris D."/>
            <person name="Goble A."/>
            <person name="Lord A."/>
            <person name="Murphy L."/>
            <person name="Quail M.A."/>
            <person name="Rutter S."/>
            <person name="Squares R."/>
            <person name="Squares S."/>
            <person name="Woodward J."/>
            <person name="Parkhill J."/>
            <person name="Temple L.M."/>
        </authorList>
    </citation>
    <scope>NUCLEOTIDE SEQUENCE [LARGE SCALE GENOMIC DNA]</scope>
    <source>
        <strain evidence="9 10">197N</strain>
    </source>
</reference>
<accession>Q2KWS0</accession>
<evidence type="ECO:0000256" key="8">
    <source>
        <dbReference type="SAM" id="SignalP"/>
    </source>
</evidence>
<evidence type="ECO:0000256" key="1">
    <source>
        <dbReference type="ARBA" id="ARBA00004418"/>
    </source>
</evidence>
<evidence type="ECO:0000313" key="10">
    <source>
        <dbReference type="Proteomes" id="UP000001977"/>
    </source>
</evidence>
<dbReference type="GO" id="GO:0042121">
    <property type="term" value="P:alginic acid biosynthetic process"/>
    <property type="evidence" value="ECO:0007669"/>
    <property type="project" value="UniProtKB-UniPathway"/>
</dbReference>
<dbReference type="AlphaFoldDB" id="Q2KWS0"/>
<evidence type="ECO:0000256" key="4">
    <source>
        <dbReference type="ARBA" id="ARBA00013964"/>
    </source>
</evidence>
<evidence type="ECO:0000313" key="9">
    <source>
        <dbReference type="EMBL" id="CAJ50235.1"/>
    </source>
</evidence>
<dbReference type="STRING" id="360910.BAV2625"/>
<dbReference type="OrthoDB" id="8718161at2"/>
<dbReference type="KEGG" id="bav:BAV2625"/>
<comment type="pathway">
    <text evidence="2">Glycan biosynthesis; alginate biosynthesis.</text>
</comment>
<keyword evidence="6" id="KW-0574">Periplasm</keyword>
<dbReference type="Pfam" id="PF11182">
    <property type="entry name" value="AlgF"/>
    <property type="match status" value="1"/>
</dbReference>
<sequence length="222" mass="22882">MTRSPFFLRPLLALLLAGGVQAAGAAQIQLYESGPAEDAAFLRFVNGGDAVMDVSAKGSKARLTLDAAHPASDFMPVRAKTNVQGTLSSGGKQANVDVAVQPGEFLTVVGLPDGAKLVREQPDDFNALKVSLGFYNLDPSCADAGLLAAGRNVAIFEQVAQGGAARRQVNPVALQVVASCGGQPSGKALDLGVLQAGDRHTVLLLPSAKGPRLLHAPDKTSF</sequence>
<comment type="similarity">
    <text evidence="3">Belongs to the AlgF family.</text>
</comment>
<keyword evidence="5 8" id="KW-0732">Signal</keyword>
<evidence type="ECO:0000256" key="2">
    <source>
        <dbReference type="ARBA" id="ARBA00005182"/>
    </source>
</evidence>
<dbReference type="UniPathway" id="UPA00286"/>
<dbReference type="InterPro" id="IPR035422">
    <property type="entry name" value="AlgF"/>
</dbReference>
<keyword evidence="7" id="KW-0016">Alginate biosynthesis</keyword>
<keyword evidence="10" id="KW-1185">Reference proteome</keyword>
<dbReference type="Proteomes" id="UP000001977">
    <property type="component" value="Chromosome"/>
</dbReference>
<feature type="chain" id="PRO_5004211591" description="Alginate biosynthesis protein AlgF" evidence="8">
    <location>
        <begin position="23"/>
        <end position="222"/>
    </location>
</feature>
<evidence type="ECO:0000256" key="3">
    <source>
        <dbReference type="ARBA" id="ARBA00010033"/>
    </source>
</evidence>
<gene>
    <name evidence="9" type="primary">wssG</name>
    <name evidence="9" type="ordered locus">BAV2625</name>
</gene>